<reference evidence="3" key="1">
    <citation type="submission" date="2021-01" db="EMBL/GenBank/DDBJ databases">
        <authorList>
            <person name="Corre E."/>
            <person name="Pelletier E."/>
            <person name="Niang G."/>
            <person name="Scheremetjew M."/>
            <person name="Finn R."/>
            <person name="Kale V."/>
            <person name="Holt S."/>
            <person name="Cochrane G."/>
            <person name="Meng A."/>
            <person name="Brown T."/>
            <person name="Cohen L."/>
        </authorList>
    </citation>
    <scope>NUCLEOTIDE SEQUENCE</scope>
    <source>
        <strain evidence="3">CCMP1756</strain>
    </source>
</reference>
<dbReference type="AlphaFoldDB" id="A0A7S3ZW44"/>
<sequence length="563" mass="63128">MTWPSRALADPPEDYHAALQDMPPPTSEVRMMDPMEEKKKSVWKHSDLNIACHNQMCRVNHPVFAGVCIGCGHWVRKADVPGYNKAPRIENVDVPYALLRAARYHKNRREEDPPPYGARRMRESGWIPAEGKPHPMCFWALPVLPKDHYERVYDADKSRHLRDAAMTGDIQMLKEVLGYENIDVNARAEDECTALHLAAQNGELKVVQILLDDGRCDVDALEHRDSTAAHLAARQGFTDVVELLATHPRAIGNMALRDYDGRTPADVAYAAGHVSCGDAIAKLTTDALGMRLRKWAAKEAERMLFATKRYSILYGRDPEPYSLPFSFAEEPPIFKEAVEEDEAEAPAPAVDDDHSDDGFSDGEAVLIEQIVSDADAAAPAPSLSRRTYPPLPTADPEHVKRAHQAAHVALAKVAATAVVLPIFKHVSASVSRGERIDHDPNPDLRERKLLHDRWRAERTVARALQDEQDRAAARLQAITRGNAERSRKGKRRRRKTRAPPPPPDPRRRVLRKGRSGFALPAAPSRQGRYRSLRAAADDSESEYEDDDEPRCRPVLRMKDNVRN</sequence>
<dbReference type="Gene3D" id="1.25.40.20">
    <property type="entry name" value="Ankyrin repeat-containing domain"/>
    <property type="match status" value="1"/>
</dbReference>
<dbReference type="EMBL" id="HBIW01013230">
    <property type="protein sequence ID" value="CAE0695922.1"/>
    <property type="molecule type" value="Transcribed_RNA"/>
</dbReference>
<reference evidence="4" key="2">
    <citation type="submission" date="2021-11" db="EMBL/GenBank/DDBJ databases">
        <authorList>
            <consortium name="Genoscope - CEA"/>
            <person name="William W."/>
        </authorList>
    </citation>
    <scope>NUCLEOTIDE SEQUENCE</scope>
</reference>
<evidence type="ECO:0000313" key="4">
    <source>
        <dbReference type="EMBL" id="CAH0367417.1"/>
    </source>
</evidence>
<feature type="compositionally biased region" description="Acidic residues" evidence="2">
    <location>
        <begin position="537"/>
        <end position="548"/>
    </location>
</feature>
<dbReference type="OrthoDB" id="539213at2759"/>
<name>A0A7S3ZW44_9STRA</name>
<dbReference type="PANTHER" id="PTHR24184:SF11">
    <property type="entry name" value="ANKYRIN REPEAT AND SOCS BOX CONTAINING 3"/>
    <property type="match status" value="1"/>
</dbReference>
<dbReference type="InterPro" id="IPR036770">
    <property type="entry name" value="Ankyrin_rpt-contain_sf"/>
</dbReference>
<dbReference type="Proteomes" id="UP000789595">
    <property type="component" value="Unassembled WGS sequence"/>
</dbReference>
<dbReference type="SMART" id="SM00248">
    <property type="entry name" value="ANK"/>
    <property type="match status" value="3"/>
</dbReference>
<protein>
    <submittedName>
        <fullName evidence="3">Uncharacterized protein</fullName>
    </submittedName>
</protein>
<evidence type="ECO:0000256" key="1">
    <source>
        <dbReference type="PROSITE-ProRule" id="PRU00023"/>
    </source>
</evidence>
<feature type="region of interest" description="Disordered" evidence="2">
    <location>
        <begin position="1"/>
        <end position="26"/>
    </location>
</feature>
<dbReference type="PROSITE" id="PS50088">
    <property type="entry name" value="ANK_REPEAT"/>
    <property type="match status" value="1"/>
</dbReference>
<dbReference type="InterPro" id="IPR002110">
    <property type="entry name" value="Ankyrin_rpt"/>
</dbReference>
<dbReference type="Pfam" id="PF12796">
    <property type="entry name" value="Ank_2"/>
    <property type="match status" value="1"/>
</dbReference>
<evidence type="ECO:0000313" key="5">
    <source>
        <dbReference type="Proteomes" id="UP000789595"/>
    </source>
</evidence>
<proteinExistence type="predicted"/>
<accession>A0A7S3ZW44</accession>
<dbReference type="PROSITE" id="PS50297">
    <property type="entry name" value="ANK_REP_REGION"/>
    <property type="match status" value="1"/>
</dbReference>
<evidence type="ECO:0000256" key="2">
    <source>
        <dbReference type="SAM" id="MobiDB-lite"/>
    </source>
</evidence>
<keyword evidence="5" id="KW-1185">Reference proteome</keyword>
<gene>
    <name evidence="3" type="ORF">PCAL00307_LOCUS11358</name>
    <name evidence="4" type="ORF">PECAL_2P04370</name>
</gene>
<feature type="compositionally biased region" description="Basic residues" evidence="2">
    <location>
        <begin position="487"/>
        <end position="497"/>
    </location>
</feature>
<keyword evidence="1" id="KW-0040">ANK repeat</keyword>
<organism evidence="3">
    <name type="scientific">Pelagomonas calceolata</name>
    <dbReference type="NCBI Taxonomy" id="35677"/>
    <lineage>
        <taxon>Eukaryota</taxon>
        <taxon>Sar</taxon>
        <taxon>Stramenopiles</taxon>
        <taxon>Ochrophyta</taxon>
        <taxon>Pelagophyceae</taxon>
        <taxon>Pelagomonadales</taxon>
        <taxon>Pelagomonadaceae</taxon>
        <taxon>Pelagomonas</taxon>
    </lineage>
</organism>
<dbReference type="PROSITE" id="PS50096">
    <property type="entry name" value="IQ"/>
    <property type="match status" value="1"/>
</dbReference>
<dbReference type="EMBL" id="CAKKNE010000002">
    <property type="protein sequence ID" value="CAH0367417.1"/>
    <property type="molecule type" value="Genomic_DNA"/>
</dbReference>
<dbReference type="PANTHER" id="PTHR24184">
    <property type="entry name" value="SI:CH211-189E2.2"/>
    <property type="match status" value="1"/>
</dbReference>
<dbReference type="SUPFAM" id="SSF48403">
    <property type="entry name" value="Ankyrin repeat"/>
    <property type="match status" value="1"/>
</dbReference>
<feature type="region of interest" description="Disordered" evidence="2">
    <location>
        <begin position="476"/>
        <end position="563"/>
    </location>
</feature>
<feature type="repeat" description="ANK" evidence="1">
    <location>
        <begin position="190"/>
        <end position="214"/>
    </location>
</feature>
<evidence type="ECO:0000313" key="3">
    <source>
        <dbReference type="EMBL" id="CAE0695922.1"/>
    </source>
</evidence>
<feature type="region of interest" description="Disordered" evidence="2">
    <location>
        <begin position="376"/>
        <end position="397"/>
    </location>
</feature>